<evidence type="ECO:0000313" key="3">
    <source>
        <dbReference type="Proteomes" id="UP001589589"/>
    </source>
</evidence>
<sequence length="342" mass="38626">MTKNGVMQLKLCLLLVWLVTSGLTAIAQQDIQFSQYVFNGLSLNPAYAGYKEDIYINSTYRKQWVSFPGSPETGTLTVDGLTNISGYKTVGLGAQITWDRVGPQDVVSFYASYAYRIRMNAADDSRLSLGLSLGVNQYSIDGDRLLPTDQGDPNLPEGRVSTTKPNANFGIYYYEPSFYVGMSVLNIFPSNIYDDAFTGKNNYDYLVTRKVPHYYLTSGFMVTISEDVKLKPSFMIKDDFKGPTNIDLNALFLIGERFWIGGSYRSAVKLWNKNDLQKGLEKKDAVSLMTEIYATERLRIGYSYDFATSKLDSYQKGSHEISIGFLLFNKKRAERISSPRYF</sequence>
<dbReference type="Pfam" id="PF11751">
    <property type="entry name" value="PorP_SprF"/>
    <property type="match status" value="1"/>
</dbReference>
<comment type="caution">
    <text evidence="2">The sequence shown here is derived from an EMBL/GenBank/DDBJ whole genome shotgun (WGS) entry which is preliminary data.</text>
</comment>
<accession>A0ABV5FR46</accession>
<feature type="signal peptide" evidence="1">
    <location>
        <begin position="1"/>
        <end position="27"/>
    </location>
</feature>
<dbReference type="RefSeq" id="WP_290263550.1">
    <property type="nucleotide sequence ID" value="NZ_JAUFQQ010000003.1"/>
</dbReference>
<dbReference type="Proteomes" id="UP001589589">
    <property type="component" value="Unassembled WGS sequence"/>
</dbReference>
<proteinExistence type="predicted"/>
<dbReference type="NCBIfam" id="TIGR03519">
    <property type="entry name" value="T9SS_PorP_fam"/>
    <property type="match status" value="1"/>
</dbReference>
<keyword evidence="1" id="KW-0732">Signal</keyword>
<protein>
    <submittedName>
        <fullName evidence="2">Type IX secretion system membrane protein PorP/SprF</fullName>
    </submittedName>
</protein>
<name>A0ABV5FR46_9FLAO</name>
<dbReference type="EMBL" id="JBHMEX010000056">
    <property type="protein sequence ID" value="MFB9065847.1"/>
    <property type="molecule type" value="Genomic_DNA"/>
</dbReference>
<organism evidence="2 3">
    <name type="scientific">Flavobacterium branchiarum</name>
    <dbReference type="NCBI Taxonomy" id="1114870"/>
    <lineage>
        <taxon>Bacteria</taxon>
        <taxon>Pseudomonadati</taxon>
        <taxon>Bacteroidota</taxon>
        <taxon>Flavobacteriia</taxon>
        <taxon>Flavobacteriales</taxon>
        <taxon>Flavobacteriaceae</taxon>
        <taxon>Flavobacterium</taxon>
    </lineage>
</organism>
<gene>
    <name evidence="2" type="ORF">ACFFUQ_17640</name>
</gene>
<dbReference type="InterPro" id="IPR019861">
    <property type="entry name" value="PorP/SprF_Bacteroidetes"/>
</dbReference>
<keyword evidence="3" id="KW-1185">Reference proteome</keyword>
<evidence type="ECO:0000256" key="1">
    <source>
        <dbReference type="SAM" id="SignalP"/>
    </source>
</evidence>
<feature type="chain" id="PRO_5045375983" evidence="1">
    <location>
        <begin position="28"/>
        <end position="342"/>
    </location>
</feature>
<evidence type="ECO:0000313" key="2">
    <source>
        <dbReference type="EMBL" id="MFB9065847.1"/>
    </source>
</evidence>
<reference evidence="2 3" key="1">
    <citation type="submission" date="2024-09" db="EMBL/GenBank/DDBJ databases">
        <authorList>
            <person name="Sun Q."/>
            <person name="Mori K."/>
        </authorList>
    </citation>
    <scope>NUCLEOTIDE SEQUENCE [LARGE SCALE GENOMIC DNA]</scope>
    <source>
        <strain evidence="2 3">CECT 7908</strain>
    </source>
</reference>